<reference evidence="1 2" key="1">
    <citation type="journal article" date="2021" name="Hortic Res">
        <title>Chromosome-scale assembly of the Dendrobium chrysotoxum genome enhances the understanding of orchid evolution.</title>
        <authorList>
            <person name="Zhang Y."/>
            <person name="Zhang G.Q."/>
            <person name="Zhang D."/>
            <person name="Liu X.D."/>
            <person name="Xu X.Y."/>
            <person name="Sun W.H."/>
            <person name="Yu X."/>
            <person name="Zhu X."/>
            <person name="Wang Z.W."/>
            <person name="Zhao X."/>
            <person name="Zhong W.Y."/>
            <person name="Chen H."/>
            <person name="Yin W.L."/>
            <person name="Huang T."/>
            <person name="Niu S.C."/>
            <person name="Liu Z.J."/>
        </authorList>
    </citation>
    <scope>NUCLEOTIDE SEQUENCE [LARGE SCALE GENOMIC DNA]</scope>
    <source>
        <strain evidence="1">Lindl</strain>
    </source>
</reference>
<proteinExistence type="predicted"/>
<dbReference type="AlphaFoldDB" id="A0AAV7GJL2"/>
<dbReference type="Proteomes" id="UP000775213">
    <property type="component" value="Unassembled WGS sequence"/>
</dbReference>
<dbReference type="EMBL" id="JAGFBR010000013">
    <property type="protein sequence ID" value="KAH0456306.1"/>
    <property type="molecule type" value="Genomic_DNA"/>
</dbReference>
<keyword evidence="2" id="KW-1185">Reference proteome</keyword>
<accession>A0AAV7GJL2</accession>
<evidence type="ECO:0000313" key="1">
    <source>
        <dbReference type="EMBL" id="KAH0456306.1"/>
    </source>
</evidence>
<organism evidence="1 2">
    <name type="scientific">Dendrobium chrysotoxum</name>
    <name type="common">Orchid</name>
    <dbReference type="NCBI Taxonomy" id="161865"/>
    <lineage>
        <taxon>Eukaryota</taxon>
        <taxon>Viridiplantae</taxon>
        <taxon>Streptophyta</taxon>
        <taxon>Embryophyta</taxon>
        <taxon>Tracheophyta</taxon>
        <taxon>Spermatophyta</taxon>
        <taxon>Magnoliopsida</taxon>
        <taxon>Liliopsida</taxon>
        <taxon>Asparagales</taxon>
        <taxon>Orchidaceae</taxon>
        <taxon>Epidendroideae</taxon>
        <taxon>Malaxideae</taxon>
        <taxon>Dendrobiinae</taxon>
        <taxon>Dendrobium</taxon>
    </lineage>
</organism>
<sequence>MVTSTVAVENSISTVMVDLNLGYEDGVDNHNLSKVDTGNDLVVLISNANVASGSVVVEDSKETAFGLHHEKLELCDISMVVLNNSSSELVVASDGSLVDSAVPGLSPNAIVEEPFIDVPIFIISNAALRAHLGLAMTDPCVDHSDCLDESFSSSNGGVGEDLDGAEDEFNEMFNLNMGHIVDNAFSIGDGKRCCSPELLFLMFLFAAINQLNVHGFLNGHKKSRSFLEALSRAFSLEFPEPKVTAHHSLLSLWILEEKILALAARFEYALVGKFPIRRPSLELIPYRRVLYDYIGSKACFN</sequence>
<name>A0AAV7GJL2_DENCH</name>
<comment type="caution">
    <text evidence="1">The sequence shown here is derived from an EMBL/GenBank/DDBJ whole genome shotgun (WGS) entry which is preliminary data.</text>
</comment>
<evidence type="ECO:0000313" key="2">
    <source>
        <dbReference type="Proteomes" id="UP000775213"/>
    </source>
</evidence>
<evidence type="ECO:0008006" key="3">
    <source>
        <dbReference type="Google" id="ProtNLM"/>
    </source>
</evidence>
<protein>
    <recommendedName>
        <fullName evidence="3">Transposase</fullName>
    </recommendedName>
</protein>
<gene>
    <name evidence="1" type="ORF">IEQ34_014213</name>
</gene>